<reference evidence="1" key="2">
    <citation type="submission" date="2023-02" db="EMBL/GenBank/DDBJ databases">
        <authorList>
            <person name="Swenson N.G."/>
            <person name="Wegrzyn J.L."/>
            <person name="Mcevoy S.L."/>
        </authorList>
    </citation>
    <scope>NUCLEOTIDE SEQUENCE</scope>
    <source>
        <strain evidence="1">91603</strain>
        <tissue evidence="1">Leaf</tissue>
    </source>
</reference>
<name>A0AAD5NYP7_ACENE</name>
<dbReference type="EMBL" id="JAJSOW010000076">
    <property type="protein sequence ID" value="KAI9188516.1"/>
    <property type="molecule type" value="Genomic_DNA"/>
</dbReference>
<proteinExistence type="predicted"/>
<comment type="caution">
    <text evidence="1">The sequence shown here is derived from an EMBL/GenBank/DDBJ whole genome shotgun (WGS) entry which is preliminary data.</text>
</comment>
<dbReference type="Proteomes" id="UP001064489">
    <property type="component" value="Unassembled WGS sequence"/>
</dbReference>
<protein>
    <submittedName>
        <fullName evidence="1">Uncharacterized protein</fullName>
    </submittedName>
</protein>
<evidence type="ECO:0000313" key="1">
    <source>
        <dbReference type="EMBL" id="KAI9188516.1"/>
    </source>
</evidence>
<evidence type="ECO:0000313" key="2">
    <source>
        <dbReference type="Proteomes" id="UP001064489"/>
    </source>
</evidence>
<sequence>MSLDNALPPSSTSPEWYSAARCHSAYGSRKRWGALLAICLWYLHFGSSSHCGKLSSSSKLLPKPTMLRQREGGAGEWRMWGRMDRFC</sequence>
<accession>A0AAD5NYP7</accession>
<organism evidence="1 2">
    <name type="scientific">Acer negundo</name>
    <name type="common">Box elder</name>
    <dbReference type="NCBI Taxonomy" id="4023"/>
    <lineage>
        <taxon>Eukaryota</taxon>
        <taxon>Viridiplantae</taxon>
        <taxon>Streptophyta</taxon>
        <taxon>Embryophyta</taxon>
        <taxon>Tracheophyta</taxon>
        <taxon>Spermatophyta</taxon>
        <taxon>Magnoliopsida</taxon>
        <taxon>eudicotyledons</taxon>
        <taxon>Gunneridae</taxon>
        <taxon>Pentapetalae</taxon>
        <taxon>rosids</taxon>
        <taxon>malvids</taxon>
        <taxon>Sapindales</taxon>
        <taxon>Sapindaceae</taxon>
        <taxon>Hippocastanoideae</taxon>
        <taxon>Acereae</taxon>
        <taxon>Acer</taxon>
    </lineage>
</organism>
<dbReference type="AlphaFoldDB" id="A0AAD5NYP7"/>
<keyword evidence="2" id="KW-1185">Reference proteome</keyword>
<reference evidence="1" key="1">
    <citation type="journal article" date="2022" name="Plant J.">
        <title>Strategies of tolerance reflected in two North American maple genomes.</title>
        <authorList>
            <person name="McEvoy S.L."/>
            <person name="Sezen U.U."/>
            <person name="Trouern-Trend A."/>
            <person name="McMahon S.M."/>
            <person name="Schaberg P.G."/>
            <person name="Yang J."/>
            <person name="Wegrzyn J.L."/>
            <person name="Swenson N.G."/>
        </authorList>
    </citation>
    <scope>NUCLEOTIDE SEQUENCE</scope>
    <source>
        <strain evidence="1">91603</strain>
    </source>
</reference>
<gene>
    <name evidence="1" type="ORF">LWI28_015961</name>
</gene>